<dbReference type="GO" id="GO:0032259">
    <property type="term" value="P:methylation"/>
    <property type="evidence" value="ECO:0007669"/>
    <property type="project" value="UniProtKB-KW"/>
</dbReference>
<evidence type="ECO:0000256" key="1">
    <source>
        <dbReference type="ARBA" id="ARBA00011975"/>
    </source>
</evidence>
<dbReference type="Proteomes" id="UP001595767">
    <property type="component" value="Unassembled WGS sequence"/>
</dbReference>
<dbReference type="EMBL" id="JBHSBA010000018">
    <property type="protein sequence ID" value="MFC4128956.1"/>
    <property type="molecule type" value="Genomic_DNA"/>
</dbReference>
<evidence type="ECO:0000313" key="8">
    <source>
        <dbReference type="Proteomes" id="UP001595767"/>
    </source>
</evidence>
<dbReference type="Gene3D" id="3.40.50.150">
    <property type="entry name" value="Vaccinia Virus protein VP39"/>
    <property type="match status" value="1"/>
</dbReference>
<dbReference type="PRINTS" id="PR00105">
    <property type="entry name" value="C5METTRFRASE"/>
</dbReference>
<comment type="caution">
    <text evidence="7">The sequence shown here is derived from an EMBL/GenBank/DDBJ whole genome shotgun (WGS) entry which is preliminary data.</text>
</comment>
<evidence type="ECO:0000313" key="7">
    <source>
        <dbReference type="EMBL" id="MFC4128956.1"/>
    </source>
</evidence>
<dbReference type="PROSITE" id="PS51679">
    <property type="entry name" value="SAM_MT_C5"/>
    <property type="match status" value="1"/>
</dbReference>
<feature type="active site" evidence="6">
    <location>
        <position position="74"/>
    </location>
</feature>
<dbReference type="Gene3D" id="3.90.120.10">
    <property type="entry name" value="DNA Methylase, subunit A, domain 2"/>
    <property type="match status" value="1"/>
</dbReference>
<keyword evidence="5" id="KW-0680">Restriction system</keyword>
<sequence length="327" mass="36102">MALTVTDLFAGGGGSSEGLRRAGYDIWIATNHWPVSVATHQTNHPDTEHRTADLTNTSFGTYPRTDVLWASPSCTRHSVASRTRQGSTEDELRRDTADKVDRATAFAVLAAAEIHGYEAVIVENVREFQNWVLFPMWLAGMRALGYREQIVHLNAAEVGPVPVAQDRRRLFIVFTRDGRVDLTVPTVPRTPVTTILDPDAPFEVLGDRRLYVSPQIDSIPDIDVPHVVTYRRNAKPRRADTQQLYTITAGGNHHALAMRTADGPVHRWLTTLELSRAQGFSDSYVFTGTDSQVRRQIGNAVAVNVAQFLGERVAAALGEQQPDLVAA</sequence>
<keyword evidence="8" id="KW-1185">Reference proteome</keyword>
<dbReference type="PANTHER" id="PTHR10629">
    <property type="entry name" value="CYTOSINE-SPECIFIC METHYLTRANSFERASE"/>
    <property type="match status" value="1"/>
</dbReference>
<dbReference type="InterPro" id="IPR031303">
    <property type="entry name" value="C5_meth_CS"/>
</dbReference>
<evidence type="ECO:0000256" key="4">
    <source>
        <dbReference type="ARBA" id="ARBA00022691"/>
    </source>
</evidence>
<comment type="similarity">
    <text evidence="6">Belongs to the class I-like SAM-binding methyltransferase superfamily. C5-methyltransferase family.</text>
</comment>
<keyword evidence="4 6" id="KW-0949">S-adenosyl-L-methionine</keyword>
<dbReference type="InterPro" id="IPR001525">
    <property type="entry name" value="C5_MeTfrase"/>
</dbReference>
<gene>
    <name evidence="7" type="ORF">ACFOW8_28900</name>
</gene>
<proteinExistence type="inferred from homology"/>
<evidence type="ECO:0000256" key="3">
    <source>
        <dbReference type="ARBA" id="ARBA00022679"/>
    </source>
</evidence>
<protein>
    <recommendedName>
        <fullName evidence="1">DNA (cytosine-5-)-methyltransferase</fullName>
        <ecNumber evidence="1">2.1.1.37</ecNumber>
    </recommendedName>
</protein>
<keyword evidence="3 6" id="KW-0808">Transferase</keyword>
<dbReference type="GO" id="GO:0003886">
    <property type="term" value="F:DNA (cytosine-5-)-methyltransferase activity"/>
    <property type="evidence" value="ECO:0007669"/>
    <property type="project" value="UniProtKB-EC"/>
</dbReference>
<dbReference type="Pfam" id="PF00145">
    <property type="entry name" value="DNA_methylase"/>
    <property type="match status" value="1"/>
</dbReference>
<name>A0ABV8LDH2_9NOCA</name>
<evidence type="ECO:0000256" key="6">
    <source>
        <dbReference type="PROSITE-ProRule" id="PRU01016"/>
    </source>
</evidence>
<evidence type="ECO:0000256" key="2">
    <source>
        <dbReference type="ARBA" id="ARBA00022603"/>
    </source>
</evidence>
<dbReference type="InterPro" id="IPR050390">
    <property type="entry name" value="C5-Methyltransferase"/>
</dbReference>
<accession>A0ABV8LDH2</accession>
<dbReference type="EC" id="2.1.1.37" evidence="1"/>
<dbReference type="PANTHER" id="PTHR10629:SF52">
    <property type="entry name" value="DNA (CYTOSINE-5)-METHYLTRANSFERASE 1"/>
    <property type="match status" value="1"/>
</dbReference>
<keyword evidence="2 6" id="KW-0489">Methyltransferase</keyword>
<dbReference type="RefSeq" id="WP_378554843.1">
    <property type="nucleotide sequence ID" value="NZ_JBHSBA010000018.1"/>
</dbReference>
<dbReference type="SUPFAM" id="SSF53335">
    <property type="entry name" value="S-adenosyl-L-methionine-dependent methyltransferases"/>
    <property type="match status" value="1"/>
</dbReference>
<dbReference type="PROSITE" id="PS00095">
    <property type="entry name" value="C5_MTASE_2"/>
    <property type="match status" value="1"/>
</dbReference>
<organism evidence="7 8">
    <name type="scientific">Nocardia rhizosphaerae</name>
    <dbReference type="NCBI Taxonomy" id="1691571"/>
    <lineage>
        <taxon>Bacteria</taxon>
        <taxon>Bacillati</taxon>
        <taxon>Actinomycetota</taxon>
        <taxon>Actinomycetes</taxon>
        <taxon>Mycobacteriales</taxon>
        <taxon>Nocardiaceae</taxon>
        <taxon>Nocardia</taxon>
    </lineage>
</organism>
<reference evidence="8" key="1">
    <citation type="journal article" date="2019" name="Int. J. Syst. Evol. Microbiol.">
        <title>The Global Catalogue of Microorganisms (GCM) 10K type strain sequencing project: providing services to taxonomists for standard genome sequencing and annotation.</title>
        <authorList>
            <consortium name="The Broad Institute Genomics Platform"/>
            <consortium name="The Broad Institute Genome Sequencing Center for Infectious Disease"/>
            <person name="Wu L."/>
            <person name="Ma J."/>
        </authorList>
    </citation>
    <scope>NUCLEOTIDE SEQUENCE [LARGE SCALE GENOMIC DNA]</scope>
    <source>
        <strain evidence="8">CGMCC 4.7204</strain>
    </source>
</reference>
<dbReference type="InterPro" id="IPR029063">
    <property type="entry name" value="SAM-dependent_MTases_sf"/>
</dbReference>
<evidence type="ECO:0000256" key="5">
    <source>
        <dbReference type="ARBA" id="ARBA00022747"/>
    </source>
</evidence>